<dbReference type="AlphaFoldDB" id="A0A5C6AL27"/>
<evidence type="ECO:0000313" key="4">
    <source>
        <dbReference type="EMBL" id="TWU00723.1"/>
    </source>
</evidence>
<name>A0A5C6AL27_9BACT</name>
<feature type="transmembrane region" description="Helical" evidence="3">
    <location>
        <begin position="7"/>
        <end position="23"/>
    </location>
</feature>
<feature type="region of interest" description="Disordered" evidence="2">
    <location>
        <begin position="159"/>
        <end position="181"/>
    </location>
</feature>
<feature type="transmembrane region" description="Helical" evidence="3">
    <location>
        <begin position="29"/>
        <end position="50"/>
    </location>
</feature>
<evidence type="ECO:0000256" key="1">
    <source>
        <dbReference type="SAM" id="Coils"/>
    </source>
</evidence>
<organism evidence="4 5">
    <name type="scientific">Botrimarina colliarenosi</name>
    <dbReference type="NCBI Taxonomy" id="2528001"/>
    <lineage>
        <taxon>Bacteria</taxon>
        <taxon>Pseudomonadati</taxon>
        <taxon>Planctomycetota</taxon>
        <taxon>Planctomycetia</taxon>
        <taxon>Pirellulales</taxon>
        <taxon>Lacipirellulaceae</taxon>
        <taxon>Botrimarina</taxon>
    </lineage>
</organism>
<gene>
    <name evidence="4" type="ORF">Pla108_16750</name>
</gene>
<keyword evidence="3" id="KW-1133">Transmembrane helix</keyword>
<dbReference type="EMBL" id="SJPR01000001">
    <property type="protein sequence ID" value="TWU00723.1"/>
    <property type="molecule type" value="Genomic_DNA"/>
</dbReference>
<evidence type="ECO:0000313" key="5">
    <source>
        <dbReference type="Proteomes" id="UP000317421"/>
    </source>
</evidence>
<feature type="coiled-coil region" evidence="1">
    <location>
        <begin position="320"/>
        <end position="417"/>
    </location>
</feature>
<evidence type="ECO:0000256" key="3">
    <source>
        <dbReference type="SAM" id="Phobius"/>
    </source>
</evidence>
<keyword evidence="1" id="KW-0175">Coiled coil</keyword>
<proteinExistence type="predicted"/>
<keyword evidence="3" id="KW-0812">Transmembrane</keyword>
<reference evidence="4 5" key="1">
    <citation type="submission" date="2019-02" db="EMBL/GenBank/DDBJ databases">
        <title>Deep-cultivation of Planctomycetes and their phenomic and genomic characterization uncovers novel biology.</title>
        <authorList>
            <person name="Wiegand S."/>
            <person name="Jogler M."/>
            <person name="Boedeker C."/>
            <person name="Pinto D."/>
            <person name="Vollmers J."/>
            <person name="Rivas-Marin E."/>
            <person name="Kohn T."/>
            <person name="Peeters S.H."/>
            <person name="Heuer A."/>
            <person name="Rast P."/>
            <person name="Oberbeckmann S."/>
            <person name="Bunk B."/>
            <person name="Jeske O."/>
            <person name="Meyerdierks A."/>
            <person name="Storesund J.E."/>
            <person name="Kallscheuer N."/>
            <person name="Luecker S."/>
            <person name="Lage O.M."/>
            <person name="Pohl T."/>
            <person name="Merkel B.J."/>
            <person name="Hornburger P."/>
            <person name="Mueller R.-W."/>
            <person name="Bruemmer F."/>
            <person name="Labrenz M."/>
            <person name="Spormann A.M."/>
            <person name="Op Den Camp H."/>
            <person name="Overmann J."/>
            <person name="Amann R."/>
            <person name="Jetten M.S.M."/>
            <person name="Mascher T."/>
            <person name="Medema M.H."/>
            <person name="Devos D.P."/>
            <person name="Kaster A.-K."/>
            <person name="Ovreas L."/>
            <person name="Rohde M."/>
            <person name="Galperin M.Y."/>
            <person name="Jogler C."/>
        </authorList>
    </citation>
    <scope>NUCLEOTIDE SEQUENCE [LARGE SCALE GENOMIC DNA]</scope>
    <source>
        <strain evidence="4 5">Pla108</strain>
    </source>
</reference>
<dbReference type="Proteomes" id="UP000317421">
    <property type="component" value="Unassembled WGS sequence"/>
</dbReference>
<sequence length="445" mass="49056">MEITIQILIGVLTLVVLVGAFLASKKWHWAHVLVLVAFYFASVGYAILAARSLNTRLEYQEKLAKAEENYEQQVDLNDGLLRGTSVPKVVNQLAARDVLAAQETEAVPGTVELEHKLRLLSRDRGRVWRFASPTGPPDPQTSVVEVRFPVRPSVLNAPAEGEEAPLEGEEAAAEQPSGPPPSLGLETDAIVYVFEQGPLEGTEESKPNHYIGEFRVDAVAGRTAKLEPLDQLELDPVATERLLSSRGPWIVYESMPADDRELFAGMDDETLRRLLPESVVEQYLRDGTPAQPDDPEDRLVSVDADGHVVPPDDPEGKGVAKQYRRQMRDYTLLLNDLEAERAELVAREQAMTADIAKLEEALANAEKIKAYREEELAKWQADLAAVERERKAIEAHEAALRAQVANAQRLLAETLKENAQLASMRATERGVLVPFGSGALDIDAL</sequence>
<accession>A0A5C6AL27</accession>
<comment type="caution">
    <text evidence="4">The sequence shown here is derived from an EMBL/GenBank/DDBJ whole genome shotgun (WGS) entry which is preliminary data.</text>
</comment>
<feature type="compositionally biased region" description="Acidic residues" evidence="2">
    <location>
        <begin position="160"/>
        <end position="172"/>
    </location>
</feature>
<dbReference type="RefSeq" id="WP_146444366.1">
    <property type="nucleotide sequence ID" value="NZ_SJPR01000001.1"/>
</dbReference>
<keyword evidence="5" id="KW-1185">Reference proteome</keyword>
<keyword evidence="3" id="KW-0472">Membrane</keyword>
<evidence type="ECO:0000256" key="2">
    <source>
        <dbReference type="SAM" id="MobiDB-lite"/>
    </source>
</evidence>
<dbReference type="OrthoDB" id="252884at2"/>
<protein>
    <submittedName>
        <fullName evidence="4">Uncharacterized protein</fullName>
    </submittedName>
</protein>
<feature type="coiled-coil region" evidence="1">
    <location>
        <begin position="49"/>
        <end position="76"/>
    </location>
</feature>